<comment type="caution">
    <text evidence="6">The sequence shown here is derived from an EMBL/GenBank/DDBJ whole genome shotgun (WGS) entry which is preliminary data.</text>
</comment>
<dbReference type="Pfam" id="PF00440">
    <property type="entry name" value="TetR_N"/>
    <property type="match status" value="1"/>
</dbReference>
<dbReference type="PROSITE" id="PS01081">
    <property type="entry name" value="HTH_TETR_1"/>
    <property type="match status" value="1"/>
</dbReference>
<dbReference type="Gene3D" id="1.10.357.10">
    <property type="entry name" value="Tetracycline Repressor, domain 2"/>
    <property type="match status" value="1"/>
</dbReference>
<dbReference type="Proteomes" id="UP000008367">
    <property type="component" value="Unassembled WGS sequence"/>
</dbReference>
<reference evidence="6 7" key="1">
    <citation type="submission" date="2012-10" db="EMBL/GenBank/DDBJ databases">
        <title>Genome sequence of Vibrio Cholerae HENC-02.</title>
        <authorList>
            <person name="Eppinger M."/>
            <person name="Hasan N.A."/>
            <person name="Sengamalay N."/>
            <person name="Hine E."/>
            <person name="Su Q."/>
            <person name="Daugherty S.C."/>
            <person name="Young S."/>
            <person name="Sadzewicz L."/>
            <person name="Tallon L."/>
            <person name="Cebula T.A."/>
            <person name="Ravel J."/>
            <person name="Colwell R.R."/>
        </authorList>
    </citation>
    <scope>NUCLEOTIDE SEQUENCE [LARGE SCALE GENOMIC DNA]</scope>
    <source>
        <strain evidence="6 7">HENC-02</strain>
    </source>
</reference>
<gene>
    <name evidence="6" type="ORF">VCHENC02_4204</name>
</gene>
<keyword evidence="2" id="KW-0238">DNA-binding</keyword>
<feature type="domain" description="Tetracycline repressor TetR C-terminal" evidence="5">
    <location>
        <begin position="82"/>
        <end position="212"/>
    </location>
</feature>
<dbReference type="SUPFAM" id="SSF46689">
    <property type="entry name" value="Homeodomain-like"/>
    <property type="match status" value="1"/>
</dbReference>
<evidence type="ECO:0000313" key="7">
    <source>
        <dbReference type="Proteomes" id="UP000008367"/>
    </source>
</evidence>
<organism evidence="6 7">
    <name type="scientific">Vibrio harveyi</name>
    <name type="common">Beneckea harveyi</name>
    <dbReference type="NCBI Taxonomy" id="669"/>
    <lineage>
        <taxon>Bacteria</taxon>
        <taxon>Pseudomonadati</taxon>
        <taxon>Pseudomonadota</taxon>
        <taxon>Gammaproteobacteria</taxon>
        <taxon>Vibrionales</taxon>
        <taxon>Vibrionaceae</taxon>
        <taxon>Vibrio</taxon>
    </lineage>
</organism>
<dbReference type="GO" id="GO:0003677">
    <property type="term" value="F:DNA binding"/>
    <property type="evidence" value="ECO:0007669"/>
    <property type="project" value="UniProtKB-KW"/>
</dbReference>
<dbReference type="InterPro" id="IPR023772">
    <property type="entry name" value="DNA-bd_HTH_TetR-type_CS"/>
</dbReference>
<evidence type="ECO:0000259" key="4">
    <source>
        <dbReference type="Pfam" id="PF00440"/>
    </source>
</evidence>
<evidence type="ECO:0000256" key="3">
    <source>
        <dbReference type="ARBA" id="ARBA00023163"/>
    </source>
</evidence>
<evidence type="ECO:0000256" key="1">
    <source>
        <dbReference type="ARBA" id="ARBA00023015"/>
    </source>
</evidence>
<name>A0A454CUG1_VIBHA</name>
<proteinExistence type="predicted"/>
<keyword evidence="3" id="KW-0804">Transcription</keyword>
<dbReference type="SUPFAM" id="SSF48498">
    <property type="entry name" value="Tetracyclin repressor-like, C-terminal domain"/>
    <property type="match status" value="1"/>
</dbReference>
<evidence type="ECO:0000256" key="2">
    <source>
        <dbReference type="ARBA" id="ARBA00023125"/>
    </source>
</evidence>
<keyword evidence="1" id="KW-0805">Transcription regulation</keyword>
<dbReference type="GO" id="GO:0045892">
    <property type="term" value="P:negative regulation of DNA-templated transcription"/>
    <property type="evidence" value="ECO:0007669"/>
    <property type="project" value="InterPro"/>
</dbReference>
<dbReference type="AlphaFoldDB" id="A0A454CUG1"/>
<dbReference type="InterPro" id="IPR036271">
    <property type="entry name" value="Tet_transcr_reg_TetR-rel_C_sf"/>
</dbReference>
<protein>
    <submittedName>
        <fullName evidence="6">Bacterial regulatory s, tetR family protein</fullName>
    </submittedName>
</protein>
<dbReference type="InterPro" id="IPR001647">
    <property type="entry name" value="HTH_TetR"/>
</dbReference>
<dbReference type="InterPro" id="IPR004111">
    <property type="entry name" value="Repressor_TetR_C"/>
</dbReference>
<sequence length="214" mass="24034">MVLTIYFETMMSEKSSKGRPAQISGKDVVECALNLGLENVSMHALGKQLGVSATALYRHVGSKEALVDLCCDYVLGKVELPQEKDWEAYLYTFAKNFRQALMSIPGSVAFIRHSQSFTPASSIIVNDILGIFRETKFEAEVGFMAFASVYTRVTDIVEHQEQAARNEPQSFPELDAEQLPHFAWLMSQAKPVDYDKYFDDGIRITIEGLKAVYK</sequence>
<dbReference type="Pfam" id="PF02909">
    <property type="entry name" value="TetR_C_1"/>
    <property type="match status" value="1"/>
</dbReference>
<dbReference type="STRING" id="669.AL538_20800"/>
<dbReference type="EMBL" id="AJSR01001820">
    <property type="protein sequence ID" value="EKM30043.1"/>
    <property type="molecule type" value="Genomic_DNA"/>
</dbReference>
<evidence type="ECO:0000313" key="6">
    <source>
        <dbReference type="EMBL" id="EKM30043.1"/>
    </source>
</evidence>
<feature type="domain" description="HTH tetR-type" evidence="4">
    <location>
        <begin position="36"/>
        <end position="68"/>
    </location>
</feature>
<dbReference type="InterPro" id="IPR009057">
    <property type="entry name" value="Homeodomain-like_sf"/>
</dbReference>
<evidence type="ECO:0000259" key="5">
    <source>
        <dbReference type="Pfam" id="PF02909"/>
    </source>
</evidence>
<accession>A0A454CUG1</accession>